<feature type="region of interest" description="Disordered" evidence="9">
    <location>
        <begin position="640"/>
        <end position="661"/>
    </location>
</feature>
<evidence type="ECO:0000256" key="3">
    <source>
        <dbReference type="ARBA" id="ARBA00022605"/>
    </source>
</evidence>
<keyword evidence="4" id="KW-0285">Flavoprotein</keyword>
<dbReference type="GO" id="GO:0010181">
    <property type="term" value="F:FMN binding"/>
    <property type="evidence" value="ECO:0007669"/>
    <property type="project" value="InterPro"/>
</dbReference>
<dbReference type="Gene3D" id="3.40.50.80">
    <property type="entry name" value="Nucleotide-binding domain of ferredoxin-NADP reductase (FNR) module"/>
    <property type="match status" value="1"/>
</dbReference>
<reference evidence="11" key="1">
    <citation type="submission" date="2013-05" db="EMBL/GenBank/DDBJ databases">
        <authorList>
            <person name="Yim A.K.Y."/>
            <person name="Chan T.F."/>
            <person name="Ji K.M."/>
            <person name="Liu X.Y."/>
            <person name="Zhou J.W."/>
            <person name="Li R.Q."/>
            <person name="Yang K.Y."/>
            <person name="Li J."/>
            <person name="Li M."/>
            <person name="Law P.T.W."/>
            <person name="Wu Y.L."/>
            <person name="Cai Z.L."/>
            <person name="Qin H."/>
            <person name="Bao Y."/>
            <person name="Leung R.K.K."/>
            <person name="Ng P.K.S."/>
            <person name="Zou J."/>
            <person name="Zhong X.J."/>
            <person name="Ran P.X."/>
            <person name="Zhong N.S."/>
            <person name="Liu Z.G."/>
            <person name="Tsui S.K.W."/>
        </authorList>
    </citation>
    <scope>NUCLEOTIDE SEQUENCE</scope>
    <source>
        <strain evidence="11">Derf</strain>
        <tissue evidence="11">Whole organism</tissue>
    </source>
</reference>
<feature type="domain" description="Flavodoxin-like" evidence="10">
    <location>
        <begin position="31"/>
        <end position="224"/>
    </location>
</feature>
<dbReference type="InterPro" id="IPR001094">
    <property type="entry name" value="Flavdoxin-like"/>
</dbReference>
<dbReference type="SUPFAM" id="SSF52343">
    <property type="entry name" value="Ferredoxin reductase-like, C-terminal NADP-linked domain"/>
    <property type="match status" value="1"/>
</dbReference>
<dbReference type="GO" id="GO:0050660">
    <property type="term" value="F:flavin adenine dinucleotide binding"/>
    <property type="evidence" value="ECO:0007669"/>
    <property type="project" value="TreeGrafter"/>
</dbReference>
<comment type="cofactor">
    <cofactor evidence="2">
        <name>FAD</name>
        <dbReference type="ChEBI" id="CHEBI:57692"/>
    </cofactor>
</comment>
<dbReference type="GO" id="GO:0009086">
    <property type="term" value="P:methionine biosynthetic process"/>
    <property type="evidence" value="ECO:0007669"/>
    <property type="project" value="TreeGrafter"/>
</dbReference>
<dbReference type="GO" id="GO:0030586">
    <property type="term" value="F:[methionine synthase] reductase (NADPH) activity"/>
    <property type="evidence" value="ECO:0007669"/>
    <property type="project" value="TreeGrafter"/>
</dbReference>
<dbReference type="GO" id="GO:0050667">
    <property type="term" value="P:homocysteine metabolic process"/>
    <property type="evidence" value="ECO:0007669"/>
    <property type="project" value="TreeGrafter"/>
</dbReference>
<organism evidence="11 12">
    <name type="scientific">Dermatophagoides farinae</name>
    <name type="common">American house dust mite</name>
    <dbReference type="NCBI Taxonomy" id="6954"/>
    <lineage>
        <taxon>Eukaryota</taxon>
        <taxon>Metazoa</taxon>
        <taxon>Ecdysozoa</taxon>
        <taxon>Arthropoda</taxon>
        <taxon>Chelicerata</taxon>
        <taxon>Arachnida</taxon>
        <taxon>Acari</taxon>
        <taxon>Acariformes</taxon>
        <taxon>Sarcoptiformes</taxon>
        <taxon>Astigmata</taxon>
        <taxon>Psoroptidia</taxon>
        <taxon>Analgoidea</taxon>
        <taxon>Pyroglyphidae</taxon>
        <taxon>Dermatophagoidinae</taxon>
        <taxon>Dermatophagoides</taxon>
    </lineage>
</organism>
<proteinExistence type="predicted"/>
<evidence type="ECO:0000256" key="4">
    <source>
        <dbReference type="ARBA" id="ARBA00022630"/>
    </source>
</evidence>
<dbReference type="InterPro" id="IPR008254">
    <property type="entry name" value="Flavodoxin/NO_synth"/>
</dbReference>
<evidence type="ECO:0000256" key="2">
    <source>
        <dbReference type="ARBA" id="ARBA00001974"/>
    </source>
</evidence>
<keyword evidence="3" id="KW-0028">Amino-acid biosynthesis</keyword>
<evidence type="ECO:0000256" key="7">
    <source>
        <dbReference type="ARBA" id="ARBA00022857"/>
    </source>
</evidence>
<keyword evidence="7" id="KW-0521">NADP</keyword>
<evidence type="ECO:0000256" key="1">
    <source>
        <dbReference type="ARBA" id="ARBA00001917"/>
    </source>
</evidence>
<name>A0A922HVN6_DERFA</name>
<protein>
    <recommendedName>
        <fullName evidence="10">Flavodoxin-like domain-containing protein</fullName>
    </recommendedName>
</protein>
<dbReference type="InterPro" id="IPR017938">
    <property type="entry name" value="Riboflavin_synthase-like_b-brl"/>
</dbReference>
<evidence type="ECO:0000256" key="8">
    <source>
        <dbReference type="ARBA" id="ARBA00023002"/>
    </source>
</evidence>
<evidence type="ECO:0000256" key="6">
    <source>
        <dbReference type="ARBA" id="ARBA00022827"/>
    </source>
</evidence>
<keyword evidence="5" id="KW-0288">FMN</keyword>
<accession>A0A922HVN6</accession>
<dbReference type="PANTHER" id="PTHR19384:SF84">
    <property type="entry name" value="METHIONINE SYNTHASE REDUCTASE"/>
    <property type="match status" value="1"/>
</dbReference>
<evidence type="ECO:0000313" key="12">
    <source>
        <dbReference type="Proteomes" id="UP000790347"/>
    </source>
</evidence>
<dbReference type="Gene3D" id="3.40.50.360">
    <property type="match status" value="1"/>
</dbReference>
<evidence type="ECO:0000256" key="5">
    <source>
        <dbReference type="ARBA" id="ARBA00022643"/>
    </source>
</evidence>
<dbReference type="InterPro" id="IPR029039">
    <property type="entry name" value="Flavoprotein-like_sf"/>
</dbReference>
<reference evidence="11" key="2">
    <citation type="journal article" date="2022" name="Res Sq">
        <title>Comparative Genomics Reveals Insights into the Divergent Evolution of Astigmatic Mites and Household Pest Adaptations.</title>
        <authorList>
            <person name="Xiong Q."/>
            <person name="Wan A.T.-Y."/>
            <person name="Liu X.-Y."/>
            <person name="Fung C.S.-H."/>
            <person name="Xiao X."/>
            <person name="Malainual N."/>
            <person name="Hou J."/>
            <person name="Wang L."/>
            <person name="Wang M."/>
            <person name="Yang K."/>
            <person name="Cui Y."/>
            <person name="Leung E."/>
            <person name="Nong W."/>
            <person name="Shin S.-K."/>
            <person name="Au S."/>
            <person name="Jeong K.Y."/>
            <person name="Chew F.T."/>
            <person name="Hui J."/>
            <person name="Leung T.F."/>
            <person name="Tungtrongchitr A."/>
            <person name="Zhong N."/>
            <person name="Liu Z."/>
            <person name="Tsui S."/>
        </authorList>
    </citation>
    <scope>NUCLEOTIDE SEQUENCE</scope>
    <source>
        <strain evidence="11">Derf</strain>
        <tissue evidence="11">Whole organism</tissue>
    </source>
</reference>
<gene>
    <name evidence="11" type="ORF">DERF_010319</name>
</gene>
<dbReference type="SUPFAM" id="SSF52218">
    <property type="entry name" value="Flavoproteins"/>
    <property type="match status" value="1"/>
</dbReference>
<comment type="cofactor">
    <cofactor evidence="1">
        <name>FMN</name>
        <dbReference type="ChEBI" id="CHEBI:58210"/>
    </cofactor>
</comment>
<dbReference type="Pfam" id="PF00258">
    <property type="entry name" value="Flavodoxin_1"/>
    <property type="match status" value="1"/>
</dbReference>
<evidence type="ECO:0000256" key="9">
    <source>
        <dbReference type="SAM" id="MobiDB-lite"/>
    </source>
</evidence>
<comment type="caution">
    <text evidence="11">The sequence shown here is derived from an EMBL/GenBank/DDBJ whole genome shotgun (WGS) entry which is preliminary data.</text>
</comment>
<dbReference type="PRINTS" id="PR00369">
    <property type="entry name" value="FLAVODOXIN"/>
</dbReference>
<dbReference type="Gene3D" id="1.20.990.10">
    <property type="entry name" value="NADPH-cytochrome p450 Reductase, Chain A, domain 3"/>
    <property type="match status" value="1"/>
</dbReference>
<sequence>MSSSVLNNNENGNDRIDNDTIDDDKINLNKIRILYASQTGQAESISQLIYDQLRDSIVQSDIVSKWPDFDLCNYLKRFCVSDYDKLTTDFWKTINNNNNNNSNKITTTKSSSSNSCSVCHTNNKKNLLIIVASTTGQGDPPDKATKFFRWLRRLKRENKQTEFKHLTYALLGLGDTNYDNFANFSKQLNKFFKELGAIPYIEPAFADDAVGLELVTEPFIENLIATIVQHLEKSIVAKNPCCCHLNDTNNDNLHSKCEKDHHSESLMINSTDAIDNNIIIESVTVVNESNKNINSTTSVDNSFINVSDIEKAININTDIMNINRPVVSSCISLTSSDKCNLSDICRQLVEPSAQLESIVDIEQLNLPKIPLSSSSSSKEGKSYSSFIYSQKNLGQLPFYSYDKTSTISMKNFLTNKLNNADSTLNIGQVSLSKILFNDNLPSTTCCHRRKTLLECDVEYELFEPYEQNDWFVPGDSFGFYSANLLIDVYQVIRSIKVKCSVYGDNDDDDDDDSILLWDYFKSNRKQVFVVLNDQNTIVELLPYLFYGVDLRTIPKKATLCHLAQYTTDEQQRRRLLELSSRQGNLEYQKLILGQSITICDILRLFDTCHPPIDVLFAHLITAKPRYFSASNVPRIIQRNLDSSRNNNHDDDGDNNDDDNPSSTLIDPFYKCKFKIMFSVSTNFSHTFMRTSENLLGLFSGKFFRHYDFLPKNFQVNITCSNVWKTIELIHENVLNGNIFDNQDVTLYQSMSFPVYLFQRPNKTFRMIPRELSLKRPLILIATDNSRLLHETFFIFGCRHPYQDFAYSDHIISLYKDQPSIINHLCLCFSRANCLDLLKFEIESQINLCCMAKINNDNDNEKNIVSTQSSSTSVEQHYNNYYNGQEQQQKLQNETDSQPNIIKHVDELIRIHGEELTDLIINHDAIIYICGNWKLITQDIKQAFCDILNRYHFDLNVNQIGKDDDKLSNNYSSKTMKQTNEAMKYLKQLQQNGRFVQDIWT</sequence>
<evidence type="ECO:0000259" key="10">
    <source>
        <dbReference type="PROSITE" id="PS50902"/>
    </source>
</evidence>
<dbReference type="Proteomes" id="UP000790347">
    <property type="component" value="Unassembled WGS sequence"/>
</dbReference>
<feature type="region of interest" description="Disordered" evidence="9">
    <location>
        <begin position="1"/>
        <end position="20"/>
    </location>
</feature>
<dbReference type="PANTHER" id="PTHR19384">
    <property type="entry name" value="NITRIC OXIDE SYNTHASE-RELATED"/>
    <property type="match status" value="1"/>
</dbReference>
<dbReference type="SUPFAM" id="SSF63380">
    <property type="entry name" value="Riboflavin synthase domain-like"/>
    <property type="match status" value="1"/>
</dbReference>
<dbReference type="GO" id="GO:0005829">
    <property type="term" value="C:cytosol"/>
    <property type="evidence" value="ECO:0007669"/>
    <property type="project" value="TreeGrafter"/>
</dbReference>
<keyword evidence="6" id="KW-0274">FAD</keyword>
<dbReference type="Gene3D" id="2.40.30.10">
    <property type="entry name" value="Translation factors"/>
    <property type="match status" value="1"/>
</dbReference>
<dbReference type="AlphaFoldDB" id="A0A922HVN6"/>
<dbReference type="EMBL" id="ASGP02000004">
    <property type="protein sequence ID" value="KAH9511895.1"/>
    <property type="molecule type" value="Genomic_DNA"/>
</dbReference>
<keyword evidence="12" id="KW-1185">Reference proteome</keyword>
<dbReference type="InterPro" id="IPR003097">
    <property type="entry name" value="CysJ-like_FAD-binding"/>
</dbReference>
<dbReference type="Pfam" id="PF00667">
    <property type="entry name" value="FAD_binding_1"/>
    <property type="match status" value="1"/>
</dbReference>
<feature type="compositionally biased region" description="Acidic residues" evidence="9">
    <location>
        <begin position="650"/>
        <end position="659"/>
    </location>
</feature>
<evidence type="ECO:0000313" key="11">
    <source>
        <dbReference type="EMBL" id="KAH9511895.1"/>
    </source>
</evidence>
<dbReference type="InterPro" id="IPR039261">
    <property type="entry name" value="FNR_nucleotide-bd"/>
</dbReference>
<dbReference type="InterPro" id="IPR023173">
    <property type="entry name" value="NADPH_Cyt_P450_Rdtase_alpha"/>
</dbReference>
<dbReference type="PROSITE" id="PS50902">
    <property type="entry name" value="FLAVODOXIN_LIKE"/>
    <property type="match status" value="1"/>
</dbReference>
<keyword evidence="8" id="KW-0560">Oxidoreductase</keyword>